<evidence type="ECO:0000256" key="1">
    <source>
        <dbReference type="ARBA" id="ARBA00004123"/>
    </source>
</evidence>
<dbReference type="Pfam" id="PF05615">
    <property type="entry name" value="THOC7"/>
    <property type="match status" value="1"/>
</dbReference>
<comment type="similarity">
    <text evidence="2">Belongs to the THOC7 family.</text>
</comment>
<dbReference type="FunCoup" id="A0A1S3JWJ1">
    <property type="interactions" value="1475"/>
</dbReference>
<keyword evidence="6" id="KW-1185">Reference proteome</keyword>
<dbReference type="OrthoDB" id="205166at2759"/>
<dbReference type="PANTHER" id="PTHR23405:SF5">
    <property type="entry name" value="THO COMPLEX SUBUNIT 7 HOMOLOG"/>
    <property type="match status" value="1"/>
</dbReference>
<dbReference type="Proteomes" id="UP000085678">
    <property type="component" value="Unplaced"/>
</dbReference>
<gene>
    <name evidence="7" type="primary">LOC106176718</name>
</gene>
<evidence type="ECO:0000313" key="7">
    <source>
        <dbReference type="RefSeq" id="XP_013414672.1"/>
    </source>
</evidence>
<dbReference type="GO" id="GO:0006397">
    <property type="term" value="P:mRNA processing"/>
    <property type="evidence" value="ECO:0007669"/>
    <property type="project" value="InterPro"/>
</dbReference>
<dbReference type="InterPro" id="IPR008501">
    <property type="entry name" value="THOC7/Mft1"/>
</dbReference>
<protein>
    <submittedName>
        <fullName evidence="7">THO complex subunit 7 homolog</fullName>
    </submittedName>
</protein>
<evidence type="ECO:0000313" key="6">
    <source>
        <dbReference type="Proteomes" id="UP000085678"/>
    </source>
</evidence>
<dbReference type="RefSeq" id="XP_013414672.1">
    <property type="nucleotide sequence ID" value="XM_013559218.2"/>
</dbReference>
<dbReference type="STRING" id="7574.A0A1S3JWJ1"/>
<dbReference type="OMA" id="WANSKND"/>
<dbReference type="KEGG" id="lak:106176718"/>
<reference evidence="7" key="1">
    <citation type="submission" date="2025-08" db="UniProtKB">
        <authorList>
            <consortium name="RefSeq"/>
        </authorList>
    </citation>
    <scope>IDENTIFICATION</scope>
    <source>
        <tissue evidence="7">Gonads</tissue>
    </source>
</reference>
<evidence type="ECO:0000256" key="2">
    <source>
        <dbReference type="ARBA" id="ARBA00006482"/>
    </source>
</evidence>
<evidence type="ECO:0000256" key="5">
    <source>
        <dbReference type="SAM" id="Coils"/>
    </source>
</evidence>
<feature type="coiled-coil region" evidence="5">
    <location>
        <begin position="78"/>
        <end position="166"/>
    </location>
</feature>
<organism evidence="6 7">
    <name type="scientific">Lingula anatina</name>
    <name type="common">Brachiopod</name>
    <name type="synonym">Lingula unguis</name>
    <dbReference type="NCBI Taxonomy" id="7574"/>
    <lineage>
        <taxon>Eukaryota</taxon>
        <taxon>Metazoa</taxon>
        <taxon>Spiralia</taxon>
        <taxon>Lophotrochozoa</taxon>
        <taxon>Brachiopoda</taxon>
        <taxon>Linguliformea</taxon>
        <taxon>Lingulata</taxon>
        <taxon>Lingulida</taxon>
        <taxon>Linguloidea</taxon>
        <taxon>Lingulidae</taxon>
        <taxon>Lingula</taxon>
    </lineage>
</organism>
<proteinExistence type="inferred from homology"/>
<dbReference type="InParanoid" id="A0A1S3JWJ1"/>
<dbReference type="GO" id="GO:0006406">
    <property type="term" value="P:mRNA export from nucleus"/>
    <property type="evidence" value="ECO:0007669"/>
    <property type="project" value="TreeGrafter"/>
</dbReference>
<sequence>MATDDDIIRKRLLIEGDGGNDDRRIGSLLKMFIKWCNSTDDTPEESLATEQRMLATLSQCEMAMEKSVIVHRMNLKEQENYQGQNKRIESSIQDALEKISECKNELQTAKRVRRNRQQYDALARVIADHPDRKDTMKQLEALDKEMESLKETKETLEQKLSLRRKQFHVLITALQEMQRILEVDEHSTEQASTETSMEMG</sequence>
<name>A0A1S3JWJ1_LINAN</name>
<keyword evidence="4" id="KW-0539">Nucleus</keyword>
<comment type="subcellular location">
    <subcellularLocation>
        <location evidence="1">Nucleus</location>
    </subcellularLocation>
</comment>
<dbReference type="GO" id="GO:0000445">
    <property type="term" value="C:THO complex part of transcription export complex"/>
    <property type="evidence" value="ECO:0007669"/>
    <property type="project" value="InterPro"/>
</dbReference>
<dbReference type="GeneID" id="106176718"/>
<dbReference type="PANTHER" id="PTHR23405">
    <property type="entry name" value="MAINTENANCE OF KILLER 16 MAK16 PROTEIN-RELATED"/>
    <property type="match status" value="1"/>
</dbReference>
<evidence type="ECO:0000256" key="4">
    <source>
        <dbReference type="ARBA" id="ARBA00023242"/>
    </source>
</evidence>
<evidence type="ECO:0000256" key="3">
    <source>
        <dbReference type="ARBA" id="ARBA00023054"/>
    </source>
</evidence>
<accession>A0A1S3JWJ1</accession>
<dbReference type="AlphaFoldDB" id="A0A1S3JWJ1"/>
<keyword evidence="3 5" id="KW-0175">Coiled coil</keyword>